<keyword evidence="2" id="KW-1185">Reference proteome</keyword>
<dbReference type="InterPro" id="IPR007612">
    <property type="entry name" value="LOR"/>
</dbReference>
<accession>A0ABV2QTP9</accession>
<reference evidence="1 2" key="1">
    <citation type="submission" date="2024-06" db="EMBL/GenBank/DDBJ databases">
        <title>Sorghum-associated microbial communities from plants grown in Nebraska, USA.</title>
        <authorList>
            <person name="Schachtman D."/>
        </authorList>
    </citation>
    <scope>NUCLEOTIDE SEQUENCE [LARGE SCALE GENOMIC DNA]</scope>
    <source>
        <strain evidence="1 2">2857</strain>
    </source>
</reference>
<protein>
    <submittedName>
        <fullName evidence="1">Uncharacterized protein YxjI</fullName>
    </submittedName>
</protein>
<dbReference type="Pfam" id="PF04525">
    <property type="entry name" value="LOR"/>
    <property type="match status" value="1"/>
</dbReference>
<comment type="caution">
    <text evidence="1">The sequence shown here is derived from an EMBL/GenBank/DDBJ whole genome shotgun (WGS) entry which is preliminary data.</text>
</comment>
<evidence type="ECO:0000313" key="2">
    <source>
        <dbReference type="Proteomes" id="UP001549257"/>
    </source>
</evidence>
<sequence>MPARRRVRRADRLRRVTDLPQSPAPQHLARFFVKQRITMMVNRYEIREAKLDGTEGAVIAVAQQKRLAFKEQVTFYADEARTQAVFSFKARQALDFAAVYDVMDGAGRPLGTFQKDFQASLLRSSFHLGGPGIDAYGQERNQVVGILRRFIDFPFSFHFTFTDKATGAVVLTSERQFTLRDRYTVDVPDQRLDFRLAAAMAVGLDVLMAR</sequence>
<proteinExistence type="predicted"/>
<dbReference type="EMBL" id="JBEPSJ010000005">
    <property type="protein sequence ID" value="MET4583843.1"/>
    <property type="molecule type" value="Genomic_DNA"/>
</dbReference>
<dbReference type="Proteomes" id="UP001549257">
    <property type="component" value="Unassembled WGS sequence"/>
</dbReference>
<name>A0ABV2QTP9_9MICO</name>
<gene>
    <name evidence="1" type="ORF">ABIE21_003374</name>
</gene>
<evidence type="ECO:0000313" key="1">
    <source>
        <dbReference type="EMBL" id="MET4583843.1"/>
    </source>
</evidence>
<organism evidence="1 2">
    <name type="scientific">Conyzicola nivalis</name>
    <dbReference type="NCBI Taxonomy" id="1477021"/>
    <lineage>
        <taxon>Bacteria</taxon>
        <taxon>Bacillati</taxon>
        <taxon>Actinomycetota</taxon>
        <taxon>Actinomycetes</taxon>
        <taxon>Micrococcales</taxon>
        <taxon>Microbacteriaceae</taxon>
        <taxon>Conyzicola</taxon>
    </lineage>
</organism>